<accession>A0A7J7GHC2</accession>
<evidence type="ECO:0000313" key="1">
    <source>
        <dbReference type="EMBL" id="KAF5939897.1"/>
    </source>
</evidence>
<name>A0A7J7GHC2_CAMSI</name>
<comment type="caution">
    <text evidence="1">The sequence shown here is derived from an EMBL/GenBank/DDBJ whole genome shotgun (WGS) entry which is preliminary data.</text>
</comment>
<keyword evidence="2" id="KW-1185">Reference proteome</keyword>
<evidence type="ECO:0000313" key="2">
    <source>
        <dbReference type="Proteomes" id="UP000593564"/>
    </source>
</evidence>
<gene>
    <name evidence="1" type="ORF">HYC85_021064</name>
</gene>
<dbReference type="Proteomes" id="UP000593564">
    <property type="component" value="Unassembled WGS sequence"/>
</dbReference>
<reference evidence="1 2" key="2">
    <citation type="submission" date="2020-07" db="EMBL/GenBank/DDBJ databases">
        <title>Genome assembly of wild tea tree DASZ reveals pedigree and selection history of tea varieties.</title>
        <authorList>
            <person name="Zhang W."/>
        </authorList>
    </citation>
    <scope>NUCLEOTIDE SEQUENCE [LARGE SCALE GENOMIC DNA]</scope>
    <source>
        <strain evidence="2">cv. G240</strain>
        <tissue evidence="1">Leaf</tissue>
    </source>
</reference>
<proteinExistence type="predicted"/>
<dbReference type="AlphaFoldDB" id="A0A7J7GHC2"/>
<dbReference type="EMBL" id="JACBKZ010000010">
    <property type="protein sequence ID" value="KAF5939897.1"/>
    <property type="molecule type" value="Genomic_DNA"/>
</dbReference>
<sequence length="157" mass="18724">MENEEREVYDHAYEHWNAKQSSDWVRKLICAMIKVVVAFHEKQHFHGCLHHPKNYGIRMVYNFEGGHHEEIIEVILLYTNTDIGQLPEPTRAEVGVENDMIFDNILVGQNCCNYPEDLKDLFLLMANASLVPKNRWIIETHPYLWHWTVRYYYYGKV</sequence>
<protein>
    <submittedName>
        <fullName evidence="1">Uncharacterized protein</fullName>
    </submittedName>
</protein>
<organism evidence="1 2">
    <name type="scientific">Camellia sinensis</name>
    <name type="common">Tea plant</name>
    <name type="synonym">Thea sinensis</name>
    <dbReference type="NCBI Taxonomy" id="4442"/>
    <lineage>
        <taxon>Eukaryota</taxon>
        <taxon>Viridiplantae</taxon>
        <taxon>Streptophyta</taxon>
        <taxon>Embryophyta</taxon>
        <taxon>Tracheophyta</taxon>
        <taxon>Spermatophyta</taxon>
        <taxon>Magnoliopsida</taxon>
        <taxon>eudicotyledons</taxon>
        <taxon>Gunneridae</taxon>
        <taxon>Pentapetalae</taxon>
        <taxon>asterids</taxon>
        <taxon>Ericales</taxon>
        <taxon>Theaceae</taxon>
        <taxon>Camellia</taxon>
    </lineage>
</organism>
<reference evidence="2" key="1">
    <citation type="journal article" date="2020" name="Nat. Commun.">
        <title>Genome assembly of wild tea tree DASZ reveals pedigree and selection history of tea varieties.</title>
        <authorList>
            <person name="Zhang W."/>
            <person name="Zhang Y."/>
            <person name="Qiu H."/>
            <person name="Guo Y."/>
            <person name="Wan H."/>
            <person name="Zhang X."/>
            <person name="Scossa F."/>
            <person name="Alseekh S."/>
            <person name="Zhang Q."/>
            <person name="Wang P."/>
            <person name="Xu L."/>
            <person name="Schmidt M.H."/>
            <person name="Jia X."/>
            <person name="Li D."/>
            <person name="Zhu A."/>
            <person name="Guo F."/>
            <person name="Chen W."/>
            <person name="Ni D."/>
            <person name="Usadel B."/>
            <person name="Fernie A.R."/>
            <person name="Wen W."/>
        </authorList>
    </citation>
    <scope>NUCLEOTIDE SEQUENCE [LARGE SCALE GENOMIC DNA]</scope>
    <source>
        <strain evidence="2">cv. G240</strain>
    </source>
</reference>